<dbReference type="AlphaFoldDB" id="A0A6G1F4X6"/>
<comment type="caution">
    <text evidence="1">The sequence shown here is derived from an EMBL/GenBank/DDBJ whole genome shotgun (WGS) entry which is preliminary data.</text>
</comment>
<organism evidence="1 2">
    <name type="scientific">Oryza meyeriana var. granulata</name>
    <dbReference type="NCBI Taxonomy" id="110450"/>
    <lineage>
        <taxon>Eukaryota</taxon>
        <taxon>Viridiplantae</taxon>
        <taxon>Streptophyta</taxon>
        <taxon>Embryophyta</taxon>
        <taxon>Tracheophyta</taxon>
        <taxon>Spermatophyta</taxon>
        <taxon>Magnoliopsida</taxon>
        <taxon>Liliopsida</taxon>
        <taxon>Poales</taxon>
        <taxon>Poaceae</taxon>
        <taxon>BOP clade</taxon>
        <taxon>Oryzoideae</taxon>
        <taxon>Oryzeae</taxon>
        <taxon>Oryzinae</taxon>
        <taxon>Oryza</taxon>
        <taxon>Oryza meyeriana</taxon>
    </lineage>
</organism>
<sequence>MASICLLLVEGIKEEWHLGVSISFLLLSLFQGTHLEIFGQLTLVMVLERHQQAGRQRQCC</sequence>
<reference evidence="1 2" key="1">
    <citation type="submission" date="2019-11" db="EMBL/GenBank/DDBJ databases">
        <title>Whole genome sequence of Oryza granulata.</title>
        <authorList>
            <person name="Li W."/>
        </authorList>
    </citation>
    <scope>NUCLEOTIDE SEQUENCE [LARGE SCALE GENOMIC DNA]</scope>
    <source>
        <strain evidence="2">cv. Menghai</strain>
        <tissue evidence="1">Leaf</tissue>
    </source>
</reference>
<name>A0A6G1F4X6_9ORYZ</name>
<keyword evidence="2" id="KW-1185">Reference proteome</keyword>
<gene>
    <name evidence="1" type="ORF">E2562_007469</name>
</gene>
<protein>
    <submittedName>
        <fullName evidence="1">Uncharacterized protein</fullName>
    </submittedName>
</protein>
<evidence type="ECO:0000313" key="2">
    <source>
        <dbReference type="Proteomes" id="UP000479710"/>
    </source>
</evidence>
<evidence type="ECO:0000313" key="1">
    <source>
        <dbReference type="EMBL" id="KAF0931968.1"/>
    </source>
</evidence>
<proteinExistence type="predicted"/>
<dbReference type="Proteomes" id="UP000479710">
    <property type="component" value="Unassembled WGS sequence"/>
</dbReference>
<dbReference type="EMBL" id="SPHZ02000001">
    <property type="protein sequence ID" value="KAF0931968.1"/>
    <property type="molecule type" value="Genomic_DNA"/>
</dbReference>
<accession>A0A6G1F4X6</accession>